<dbReference type="GO" id="GO:0005829">
    <property type="term" value="C:cytosol"/>
    <property type="evidence" value="ECO:0007669"/>
    <property type="project" value="TreeGrafter"/>
</dbReference>
<dbReference type="PANTHER" id="PTHR11049:SF16">
    <property type="entry name" value="PROTEIN VDLD"/>
    <property type="match status" value="1"/>
</dbReference>
<dbReference type="RefSeq" id="WP_083476910.1">
    <property type="nucleotide sequence ID" value="NZ_BBBY01000003.1"/>
</dbReference>
<name>A0A6A9QU17_SULME</name>
<dbReference type="PANTHER" id="PTHR11049">
    <property type="entry name" value="ACYL COENZYME A THIOESTER HYDROLASE"/>
    <property type="match status" value="1"/>
</dbReference>
<dbReference type="InterPro" id="IPR029069">
    <property type="entry name" value="HotDog_dom_sf"/>
</dbReference>
<evidence type="ECO:0000313" key="3">
    <source>
        <dbReference type="EMBL" id="MUN29293.1"/>
    </source>
</evidence>
<sequence length="294" mass="32740">MGRLHGGDMLSLLAEAGMLSARKVTRGVTLLASLDDVEFKKPVKLGDLVEIRAETLHKGNTSVEVSMKAIVMGEEVVSASGSYVKVDDLLRPTKITEELEVSSSHDKMVKEALERRAKRLEGLNRNMRFDVHDPTLGLRHRVTTSLHVSPEMTYDGRIISAGRLMKLMDDMGGTLGLKLIGYTRYHDDSSPDTVVTVAVRNLSFYSPVRLNDIITIRAGITYVGNTSMETVINVIREDPSFNVIENVSTAYFSYVRVGRDGKPKRMPEYIPSSSEEKLAYSEALSRRGMQRTRT</sequence>
<keyword evidence="1" id="KW-0378">Hydrolase</keyword>
<dbReference type="InterPro" id="IPR006683">
    <property type="entry name" value="Thioestr_dom"/>
</dbReference>
<dbReference type="InterPro" id="IPR040170">
    <property type="entry name" value="Cytosol_ACT"/>
</dbReference>
<protein>
    <submittedName>
        <fullName evidence="3">Acyl-CoA thioesterase</fullName>
    </submittedName>
</protein>
<dbReference type="GO" id="GO:0006637">
    <property type="term" value="P:acyl-CoA metabolic process"/>
    <property type="evidence" value="ECO:0007669"/>
    <property type="project" value="TreeGrafter"/>
</dbReference>
<dbReference type="Proteomes" id="UP000470772">
    <property type="component" value="Unassembled WGS sequence"/>
</dbReference>
<dbReference type="PROSITE" id="PS51770">
    <property type="entry name" value="HOTDOG_ACOT"/>
    <property type="match status" value="2"/>
</dbReference>
<keyword evidence="4" id="KW-1185">Reference proteome</keyword>
<proteinExistence type="predicted"/>
<dbReference type="InterPro" id="IPR033120">
    <property type="entry name" value="HOTDOG_ACOT"/>
</dbReference>
<reference evidence="3 4" key="1">
    <citation type="submission" date="2019-10" db="EMBL/GenBank/DDBJ databases">
        <title>Sequencing and Assembly of Multiple Reported Metal-Biooxidizing Members of the Extremely Thermoacidophilic Archaeal Family Sulfolobaceae.</title>
        <authorList>
            <person name="Counts J.A."/>
            <person name="Kelly R.M."/>
        </authorList>
    </citation>
    <scope>NUCLEOTIDE SEQUENCE [LARGE SCALE GENOMIC DNA]</scope>
    <source>
        <strain evidence="3 4">DSM 6482</strain>
    </source>
</reference>
<comment type="caution">
    <text evidence="3">The sequence shown here is derived from an EMBL/GenBank/DDBJ whole genome shotgun (WGS) entry which is preliminary data.</text>
</comment>
<gene>
    <name evidence="3" type="ORF">GC250_07575</name>
</gene>
<dbReference type="CDD" id="cd03442">
    <property type="entry name" value="BFIT_BACH"/>
    <property type="match status" value="2"/>
</dbReference>
<feature type="domain" description="HotDog ACOT-type" evidence="2">
    <location>
        <begin position="1"/>
        <end position="89"/>
    </location>
</feature>
<evidence type="ECO:0000256" key="1">
    <source>
        <dbReference type="ARBA" id="ARBA00022801"/>
    </source>
</evidence>
<feature type="domain" description="HotDog ACOT-type" evidence="2">
    <location>
        <begin position="138"/>
        <end position="260"/>
    </location>
</feature>
<dbReference type="EMBL" id="WGGD01000005">
    <property type="protein sequence ID" value="MUN29293.1"/>
    <property type="molecule type" value="Genomic_DNA"/>
</dbReference>
<dbReference type="Gene3D" id="3.10.129.10">
    <property type="entry name" value="Hotdog Thioesterase"/>
    <property type="match status" value="2"/>
</dbReference>
<evidence type="ECO:0000313" key="4">
    <source>
        <dbReference type="Proteomes" id="UP000470772"/>
    </source>
</evidence>
<dbReference type="AlphaFoldDB" id="A0A6A9QU17"/>
<accession>A0A6A9QU17</accession>
<dbReference type="OrthoDB" id="15030at2157"/>
<dbReference type="Pfam" id="PF03061">
    <property type="entry name" value="4HBT"/>
    <property type="match status" value="2"/>
</dbReference>
<evidence type="ECO:0000259" key="2">
    <source>
        <dbReference type="PROSITE" id="PS51770"/>
    </source>
</evidence>
<organism evidence="3 4">
    <name type="scientific">Sulfuracidifex metallicus DSM 6482 = JCM 9184</name>
    <dbReference type="NCBI Taxonomy" id="523847"/>
    <lineage>
        <taxon>Archaea</taxon>
        <taxon>Thermoproteota</taxon>
        <taxon>Thermoprotei</taxon>
        <taxon>Sulfolobales</taxon>
        <taxon>Sulfolobaceae</taxon>
        <taxon>Sulfuracidifex</taxon>
    </lineage>
</organism>
<dbReference type="GO" id="GO:0052816">
    <property type="term" value="F:long-chain fatty acyl-CoA hydrolase activity"/>
    <property type="evidence" value="ECO:0007669"/>
    <property type="project" value="TreeGrafter"/>
</dbReference>
<dbReference type="SUPFAM" id="SSF54637">
    <property type="entry name" value="Thioesterase/thiol ester dehydrase-isomerase"/>
    <property type="match status" value="2"/>
</dbReference>